<keyword evidence="1" id="KW-1133">Transmembrane helix</keyword>
<keyword evidence="1" id="KW-0472">Membrane</keyword>
<dbReference type="PANTHER" id="PTHR46780">
    <property type="entry name" value="PROTEIN EVA-1"/>
    <property type="match status" value="1"/>
</dbReference>
<reference evidence="5" key="1">
    <citation type="submission" date="2025-08" db="UniProtKB">
        <authorList>
            <consortium name="RefSeq"/>
        </authorList>
    </citation>
    <scope>IDENTIFICATION</scope>
    <source>
        <tissue evidence="5">Gonads</tissue>
    </source>
</reference>
<keyword evidence="2" id="KW-0732">Signal</keyword>
<proteinExistence type="predicted"/>
<evidence type="ECO:0000313" key="5">
    <source>
        <dbReference type="RefSeq" id="XP_013398630.2"/>
    </source>
</evidence>
<dbReference type="InterPro" id="IPR000922">
    <property type="entry name" value="Lectin_gal-bd_dom"/>
</dbReference>
<evidence type="ECO:0000259" key="3">
    <source>
        <dbReference type="PROSITE" id="PS50228"/>
    </source>
</evidence>
<dbReference type="FunFam" id="2.60.120.740:FF:000001">
    <property type="entry name" value="Adhesion G protein-coupled receptor L2"/>
    <property type="match status" value="1"/>
</dbReference>
<gene>
    <name evidence="5" type="primary">LOC106165081</name>
</gene>
<dbReference type="Proteomes" id="UP000085678">
    <property type="component" value="Unplaced"/>
</dbReference>
<dbReference type="AlphaFoldDB" id="A0A1S3IK61"/>
<feature type="transmembrane region" description="Helical" evidence="1">
    <location>
        <begin position="132"/>
        <end position="152"/>
    </location>
</feature>
<dbReference type="GeneID" id="106165081"/>
<dbReference type="STRING" id="7574.A0A1S3IK61"/>
<dbReference type="InterPro" id="IPR043159">
    <property type="entry name" value="Lectin_gal-bd_sf"/>
</dbReference>
<dbReference type="GO" id="GO:0030246">
    <property type="term" value="F:carbohydrate binding"/>
    <property type="evidence" value="ECO:0007669"/>
    <property type="project" value="InterPro"/>
</dbReference>
<dbReference type="PROSITE" id="PS50228">
    <property type="entry name" value="SUEL_LECTIN"/>
    <property type="match status" value="1"/>
</dbReference>
<dbReference type="KEGG" id="lak:106165081"/>
<dbReference type="InParanoid" id="A0A1S3IK61"/>
<dbReference type="Pfam" id="PF02140">
    <property type="entry name" value="SUEL_Lectin"/>
    <property type="match status" value="1"/>
</dbReference>
<feature type="domain" description="SUEL-type lectin" evidence="3">
    <location>
        <begin position="49"/>
        <end position="137"/>
    </location>
</feature>
<keyword evidence="4" id="KW-1185">Reference proteome</keyword>
<accession>A0A1S3IK61</accession>
<feature type="chain" id="PRO_5015199574" evidence="2">
    <location>
        <begin position="18"/>
        <end position="199"/>
    </location>
</feature>
<keyword evidence="1" id="KW-0812">Transmembrane</keyword>
<protein>
    <submittedName>
        <fullName evidence="5">Adhesion G protein-coupled receptor L1-like</fullName>
    </submittedName>
</protein>
<evidence type="ECO:0000256" key="1">
    <source>
        <dbReference type="SAM" id="Phobius"/>
    </source>
</evidence>
<dbReference type="RefSeq" id="XP_013398630.2">
    <property type="nucleotide sequence ID" value="XM_013543176.2"/>
</dbReference>
<name>A0A1S3IK61_LINAN</name>
<evidence type="ECO:0000256" key="2">
    <source>
        <dbReference type="SAM" id="SignalP"/>
    </source>
</evidence>
<sequence length="199" mass="22500">MWCVHTCAGPILHPSCGVFTLVLVPYYTHHVCRTGTALGYEMPFITAHACEGSYLDLKCSNETLVLHIIRANYGRLSNSVCNEEGKAYSTDCLSPRAVRIVRQRCYRNNCSVPASNVIFSDPCSDTLKYLEVEYQCILAGNILFLAALYWLLMGCKITNFGDRFPNFVSFFLDTFNQFHAVNLSQSLLLLSQTYVFYIN</sequence>
<evidence type="ECO:0000313" key="4">
    <source>
        <dbReference type="Proteomes" id="UP000085678"/>
    </source>
</evidence>
<organism evidence="4 5">
    <name type="scientific">Lingula anatina</name>
    <name type="common">Brachiopod</name>
    <name type="synonym">Lingula unguis</name>
    <dbReference type="NCBI Taxonomy" id="7574"/>
    <lineage>
        <taxon>Eukaryota</taxon>
        <taxon>Metazoa</taxon>
        <taxon>Spiralia</taxon>
        <taxon>Lophotrochozoa</taxon>
        <taxon>Brachiopoda</taxon>
        <taxon>Linguliformea</taxon>
        <taxon>Lingulata</taxon>
        <taxon>Lingulida</taxon>
        <taxon>Linguloidea</taxon>
        <taxon>Lingulidae</taxon>
        <taxon>Lingula</taxon>
    </lineage>
</organism>
<dbReference type="OrthoDB" id="6120134at2759"/>
<feature type="signal peptide" evidence="2">
    <location>
        <begin position="1"/>
        <end position="17"/>
    </location>
</feature>
<dbReference type="Gene3D" id="2.60.120.740">
    <property type="match status" value="1"/>
</dbReference>